<dbReference type="GO" id="GO:0008289">
    <property type="term" value="F:lipid binding"/>
    <property type="evidence" value="ECO:0007669"/>
    <property type="project" value="UniProtKB-KW"/>
</dbReference>
<evidence type="ECO:0000256" key="2">
    <source>
        <dbReference type="ARBA" id="ARBA00022448"/>
    </source>
</evidence>
<proteinExistence type="inferred from homology"/>
<comment type="function">
    <text evidence="5">Plant non-specific lipid-transfer proteins transfer phospholipids as well as galactolipids across membranes. May play a role in wax or cutin deposition in the cell walls of expanding epidermal cells and certain secretory tissues.</text>
</comment>
<comment type="caution">
    <text evidence="8">The sequence shown here is derived from an EMBL/GenBank/DDBJ whole genome shotgun (WGS) entry which is preliminary data.</text>
</comment>
<dbReference type="Gramene" id="PSS34763">
    <property type="protein sequence ID" value="PSS34763"/>
    <property type="gene ID" value="CEY00_Acc01871"/>
</dbReference>
<dbReference type="PROSITE" id="PS00597">
    <property type="entry name" value="PLANT_LTP"/>
    <property type="match status" value="1"/>
</dbReference>
<feature type="chain" id="PRO_5015342781" description="Non-specific lipid-transfer protein" evidence="6">
    <location>
        <begin position="30"/>
        <end position="121"/>
    </location>
</feature>
<dbReference type="InterPro" id="IPR000528">
    <property type="entry name" value="Plant_nsLTP"/>
</dbReference>
<accession>A0A2R6RXJ9</accession>
<sequence>MASSRALKLASVVVLMVMVVTAPLPQVDAAMSCSLVESSLEPCLAYLRTGGQVPVECCNGVKTLYNAASSTADRQTACDCLKKASATVTGINLGLASSLPEDCGVNIPYKISPSTDCSKVA</sequence>
<dbReference type="SMART" id="SM00499">
    <property type="entry name" value="AAI"/>
    <property type="match status" value="1"/>
</dbReference>
<dbReference type="OMA" id="HTEALNC"/>
<feature type="signal peptide" evidence="6">
    <location>
        <begin position="1"/>
        <end position="29"/>
    </location>
</feature>
<dbReference type="AlphaFoldDB" id="A0A2R6RXJ9"/>
<evidence type="ECO:0000256" key="3">
    <source>
        <dbReference type="ARBA" id="ARBA00023121"/>
    </source>
</evidence>
<comment type="similarity">
    <text evidence="1 5">Belongs to the plant LTP family.</text>
</comment>
<dbReference type="InParanoid" id="A0A2R6RXJ9"/>
<evidence type="ECO:0000259" key="7">
    <source>
        <dbReference type="SMART" id="SM00499"/>
    </source>
</evidence>
<dbReference type="FunFam" id="1.10.110.10:FF:000002">
    <property type="entry name" value="Non-specific lipid-transfer protein"/>
    <property type="match status" value="1"/>
</dbReference>
<name>A0A2R6RXJ9_ACTCC</name>
<dbReference type="STRING" id="1590841.A0A2R6RXJ9"/>
<dbReference type="InterPro" id="IPR016140">
    <property type="entry name" value="Bifunc_inhib/LTP/seed_store"/>
</dbReference>
<dbReference type="InterPro" id="IPR036312">
    <property type="entry name" value="Bifun_inhib/LTP/seed_sf"/>
</dbReference>
<dbReference type="CDD" id="cd01960">
    <property type="entry name" value="nsLTP1"/>
    <property type="match status" value="1"/>
</dbReference>
<evidence type="ECO:0000256" key="5">
    <source>
        <dbReference type="RuleBase" id="RU000628"/>
    </source>
</evidence>
<reference evidence="9" key="2">
    <citation type="journal article" date="2018" name="BMC Genomics">
        <title>A manually annotated Actinidia chinensis var. chinensis (kiwifruit) genome highlights the challenges associated with draft genomes and gene prediction in plants.</title>
        <authorList>
            <person name="Pilkington S.M."/>
            <person name="Crowhurst R."/>
            <person name="Hilario E."/>
            <person name="Nardozza S."/>
            <person name="Fraser L."/>
            <person name="Peng Y."/>
            <person name="Gunaseelan K."/>
            <person name="Simpson R."/>
            <person name="Tahir J."/>
            <person name="Deroles S.C."/>
            <person name="Templeton K."/>
            <person name="Luo Z."/>
            <person name="Davy M."/>
            <person name="Cheng C."/>
            <person name="McNeilage M."/>
            <person name="Scaglione D."/>
            <person name="Liu Y."/>
            <person name="Zhang Q."/>
            <person name="Datson P."/>
            <person name="De Silva N."/>
            <person name="Gardiner S.E."/>
            <person name="Bassett H."/>
            <person name="Chagne D."/>
            <person name="McCallum J."/>
            <person name="Dzierzon H."/>
            <person name="Deng C."/>
            <person name="Wang Y.Y."/>
            <person name="Barron L."/>
            <person name="Manako K."/>
            <person name="Bowen J."/>
            <person name="Foster T.M."/>
            <person name="Erridge Z.A."/>
            <person name="Tiffin H."/>
            <person name="Waite C.N."/>
            <person name="Davies K.M."/>
            <person name="Grierson E.P."/>
            <person name="Laing W.A."/>
            <person name="Kirk R."/>
            <person name="Chen X."/>
            <person name="Wood M."/>
            <person name="Montefiori M."/>
            <person name="Brummell D.A."/>
            <person name="Schwinn K.E."/>
            <person name="Catanach A."/>
            <person name="Fullerton C."/>
            <person name="Li D."/>
            <person name="Meiyalaghan S."/>
            <person name="Nieuwenhuizen N."/>
            <person name="Read N."/>
            <person name="Prakash R."/>
            <person name="Hunter D."/>
            <person name="Zhang H."/>
            <person name="McKenzie M."/>
            <person name="Knabel M."/>
            <person name="Harris A."/>
            <person name="Allan A.C."/>
            <person name="Gleave A."/>
            <person name="Chen A."/>
            <person name="Janssen B.J."/>
            <person name="Plunkett B."/>
            <person name="Ampomah-Dwamena C."/>
            <person name="Voogd C."/>
            <person name="Leif D."/>
            <person name="Lafferty D."/>
            <person name="Souleyre E.J.F."/>
            <person name="Varkonyi-Gasic E."/>
            <person name="Gambi F."/>
            <person name="Hanley J."/>
            <person name="Yao J.L."/>
            <person name="Cheung J."/>
            <person name="David K.M."/>
            <person name="Warren B."/>
            <person name="Marsh K."/>
            <person name="Snowden K.C."/>
            <person name="Lin-Wang K."/>
            <person name="Brian L."/>
            <person name="Martinez-Sanchez M."/>
            <person name="Wang M."/>
            <person name="Ileperuma N."/>
            <person name="Macnee N."/>
            <person name="Campin R."/>
            <person name="McAtee P."/>
            <person name="Drummond R.S.M."/>
            <person name="Espley R.V."/>
            <person name="Ireland H.S."/>
            <person name="Wu R."/>
            <person name="Atkinson R.G."/>
            <person name="Karunairetnam S."/>
            <person name="Bulley S."/>
            <person name="Chunkath S."/>
            <person name="Hanley Z."/>
            <person name="Storey R."/>
            <person name="Thrimawithana A.H."/>
            <person name="Thomson S."/>
            <person name="David C."/>
            <person name="Testolin R."/>
            <person name="Huang H."/>
            <person name="Hellens R.P."/>
            <person name="Schaffer R.J."/>
        </authorList>
    </citation>
    <scope>NUCLEOTIDE SEQUENCE [LARGE SCALE GENOMIC DNA]</scope>
    <source>
        <strain evidence="9">cv. Red5</strain>
    </source>
</reference>
<dbReference type="PANTHER" id="PTHR33076">
    <property type="entry name" value="NON-SPECIFIC LIPID-TRANSFER PROTEIN 2-RELATED"/>
    <property type="match status" value="1"/>
</dbReference>
<dbReference type="OrthoDB" id="1890443at2759"/>
<feature type="domain" description="Bifunctional inhibitor/plant lipid transfer protein/seed storage helical" evidence="7">
    <location>
        <begin position="33"/>
        <end position="117"/>
    </location>
</feature>
<dbReference type="GO" id="GO:0006869">
    <property type="term" value="P:lipid transport"/>
    <property type="evidence" value="ECO:0007669"/>
    <property type="project" value="InterPro"/>
</dbReference>
<evidence type="ECO:0000313" key="8">
    <source>
        <dbReference type="EMBL" id="PSS34763.1"/>
    </source>
</evidence>
<gene>
    <name evidence="8" type="ORF">CEY00_Acc01871</name>
</gene>
<dbReference type="Proteomes" id="UP000241394">
    <property type="component" value="Chromosome LG2"/>
</dbReference>
<protein>
    <recommendedName>
        <fullName evidence="5">Non-specific lipid-transfer protein</fullName>
    </recommendedName>
</protein>
<keyword evidence="2 5" id="KW-0813">Transport</keyword>
<dbReference type="EMBL" id="NKQK01000002">
    <property type="protein sequence ID" value="PSS34763.1"/>
    <property type="molecule type" value="Genomic_DNA"/>
</dbReference>
<dbReference type="SUPFAM" id="SSF47699">
    <property type="entry name" value="Bifunctional inhibitor/lipid-transfer protein/seed storage 2S albumin"/>
    <property type="match status" value="1"/>
</dbReference>
<dbReference type="PRINTS" id="PR00382">
    <property type="entry name" value="LIPIDTRNSFER"/>
</dbReference>
<keyword evidence="3 5" id="KW-0446">Lipid-binding</keyword>
<evidence type="ECO:0000256" key="6">
    <source>
        <dbReference type="SAM" id="SignalP"/>
    </source>
</evidence>
<evidence type="ECO:0000256" key="1">
    <source>
        <dbReference type="ARBA" id="ARBA00009748"/>
    </source>
</evidence>
<evidence type="ECO:0000256" key="4">
    <source>
        <dbReference type="ARBA" id="ARBA00023157"/>
    </source>
</evidence>
<dbReference type="Pfam" id="PF00234">
    <property type="entry name" value="Tryp_alpha_amyl"/>
    <property type="match status" value="1"/>
</dbReference>
<dbReference type="Gene3D" id="1.10.110.10">
    <property type="entry name" value="Plant lipid-transfer and hydrophobic proteins"/>
    <property type="match status" value="1"/>
</dbReference>
<keyword evidence="4" id="KW-1015">Disulfide bond</keyword>
<keyword evidence="6" id="KW-0732">Signal</keyword>
<evidence type="ECO:0000313" key="9">
    <source>
        <dbReference type="Proteomes" id="UP000241394"/>
    </source>
</evidence>
<organism evidence="8 9">
    <name type="scientific">Actinidia chinensis var. chinensis</name>
    <name type="common">Chinese soft-hair kiwi</name>
    <dbReference type="NCBI Taxonomy" id="1590841"/>
    <lineage>
        <taxon>Eukaryota</taxon>
        <taxon>Viridiplantae</taxon>
        <taxon>Streptophyta</taxon>
        <taxon>Embryophyta</taxon>
        <taxon>Tracheophyta</taxon>
        <taxon>Spermatophyta</taxon>
        <taxon>Magnoliopsida</taxon>
        <taxon>eudicotyledons</taxon>
        <taxon>Gunneridae</taxon>
        <taxon>Pentapetalae</taxon>
        <taxon>asterids</taxon>
        <taxon>Ericales</taxon>
        <taxon>Actinidiaceae</taxon>
        <taxon>Actinidia</taxon>
    </lineage>
</organism>
<keyword evidence="9" id="KW-1185">Reference proteome</keyword>
<reference evidence="8 9" key="1">
    <citation type="submission" date="2017-07" db="EMBL/GenBank/DDBJ databases">
        <title>An improved, manually edited Actinidia chinensis var. chinensis (kiwifruit) genome highlights the challenges associated with draft genomes and gene prediction in plants.</title>
        <authorList>
            <person name="Pilkington S."/>
            <person name="Crowhurst R."/>
            <person name="Hilario E."/>
            <person name="Nardozza S."/>
            <person name="Fraser L."/>
            <person name="Peng Y."/>
            <person name="Gunaseelan K."/>
            <person name="Simpson R."/>
            <person name="Tahir J."/>
            <person name="Deroles S."/>
            <person name="Templeton K."/>
            <person name="Luo Z."/>
            <person name="Davy M."/>
            <person name="Cheng C."/>
            <person name="Mcneilage M."/>
            <person name="Scaglione D."/>
            <person name="Liu Y."/>
            <person name="Zhang Q."/>
            <person name="Datson P."/>
            <person name="De Silva N."/>
            <person name="Gardiner S."/>
            <person name="Bassett H."/>
            <person name="Chagne D."/>
            <person name="Mccallum J."/>
            <person name="Dzierzon H."/>
            <person name="Deng C."/>
            <person name="Wang Y.-Y."/>
            <person name="Barron N."/>
            <person name="Manako K."/>
            <person name="Bowen J."/>
            <person name="Foster T."/>
            <person name="Erridge Z."/>
            <person name="Tiffin H."/>
            <person name="Waite C."/>
            <person name="Davies K."/>
            <person name="Grierson E."/>
            <person name="Laing W."/>
            <person name="Kirk R."/>
            <person name="Chen X."/>
            <person name="Wood M."/>
            <person name="Montefiori M."/>
            <person name="Brummell D."/>
            <person name="Schwinn K."/>
            <person name="Catanach A."/>
            <person name="Fullerton C."/>
            <person name="Li D."/>
            <person name="Meiyalaghan S."/>
            <person name="Nieuwenhuizen N."/>
            <person name="Read N."/>
            <person name="Prakash R."/>
            <person name="Hunter D."/>
            <person name="Zhang H."/>
            <person name="Mckenzie M."/>
            <person name="Knabel M."/>
            <person name="Harris A."/>
            <person name="Allan A."/>
            <person name="Chen A."/>
            <person name="Janssen B."/>
            <person name="Plunkett B."/>
            <person name="Dwamena C."/>
            <person name="Voogd C."/>
            <person name="Leif D."/>
            <person name="Lafferty D."/>
            <person name="Souleyre E."/>
            <person name="Varkonyi-Gasic E."/>
            <person name="Gambi F."/>
            <person name="Hanley J."/>
            <person name="Yao J.-L."/>
            <person name="Cheung J."/>
            <person name="David K."/>
            <person name="Warren B."/>
            <person name="Marsh K."/>
            <person name="Snowden K."/>
            <person name="Lin-Wang K."/>
            <person name="Brian L."/>
            <person name="Martinez-Sanchez M."/>
            <person name="Wang M."/>
            <person name="Ileperuma N."/>
            <person name="Macnee N."/>
            <person name="Campin R."/>
            <person name="Mcatee P."/>
            <person name="Drummond R."/>
            <person name="Espley R."/>
            <person name="Ireland H."/>
            <person name="Wu R."/>
            <person name="Atkinson R."/>
            <person name="Karunairetnam S."/>
            <person name="Bulley S."/>
            <person name="Chunkath S."/>
            <person name="Hanley Z."/>
            <person name="Storey R."/>
            <person name="Thrimawithana A."/>
            <person name="Thomson S."/>
            <person name="David C."/>
            <person name="Testolin R."/>
        </authorList>
    </citation>
    <scope>NUCLEOTIDE SEQUENCE [LARGE SCALE GENOMIC DNA]</scope>
    <source>
        <strain evidence="9">cv. Red5</strain>
        <tissue evidence="8">Young leaf</tissue>
    </source>
</reference>